<evidence type="ECO:0000313" key="13">
    <source>
        <dbReference type="Proteomes" id="UP000076567"/>
    </source>
</evidence>
<keyword evidence="5" id="KW-0479">Metal-binding</keyword>
<dbReference type="EC" id="2.8.1.7" evidence="3"/>
<evidence type="ECO:0000256" key="8">
    <source>
        <dbReference type="ARBA" id="ARBA00023014"/>
    </source>
</evidence>
<dbReference type="PANTHER" id="PTHR11601">
    <property type="entry name" value="CYSTEINE DESULFURYLASE FAMILY MEMBER"/>
    <property type="match status" value="1"/>
</dbReference>
<dbReference type="Gene3D" id="3.40.640.10">
    <property type="entry name" value="Type I PLP-dependent aspartate aminotransferase-like (Major domain)"/>
    <property type="match status" value="1"/>
</dbReference>
<dbReference type="SUPFAM" id="SSF53383">
    <property type="entry name" value="PLP-dependent transferases"/>
    <property type="match status" value="1"/>
</dbReference>
<dbReference type="Gene3D" id="3.90.1150.10">
    <property type="entry name" value="Aspartate Aminotransferase, domain 1"/>
    <property type="match status" value="1"/>
</dbReference>
<dbReference type="PANTHER" id="PTHR11601:SF34">
    <property type="entry name" value="CYSTEINE DESULFURASE"/>
    <property type="match status" value="1"/>
</dbReference>
<dbReference type="GO" id="GO:0046872">
    <property type="term" value="F:metal ion binding"/>
    <property type="evidence" value="ECO:0007669"/>
    <property type="project" value="UniProtKB-KW"/>
</dbReference>
<evidence type="ECO:0000313" key="12">
    <source>
        <dbReference type="EMBL" id="KZE67439.1"/>
    </source>
</evidence>
<evidence type="ECO:0000256" key="5">
    <source>
        <dbReference type="ARBA" id="ARBA00022723"/>
    </source>
</evidence>
<evidence type="ECO:0000256" key="7">
    <source>
        <dbReference type="ARBA" id="ARBA00023004"/>
    </source>
</evidence>
<comment type="catalytic activity">
    <reaction evidence="9">
        <text>(sulfur carrier)-H + L-cysteine = (sulfur carrier)-SH + L-alanine</text>
        <dbReference type="Rhea" id="RHEA:43892"/>
        <dbReference type="Rhea" id="RHEA-COMP:14737"/>
        <dbReference type="Rhea" id="RHEA-COMP:14739"/>
        <dbReference type="ChEBI" id="CHEBI:29917"/>
        <dbReference type="ChEBI" id="CHEBI:35235"/>
        <dbReference type="ChEBI" id="CHEBI:57972"/>
        <dbReference type="ChEBI" id="CHEBI:64428"/>
        <dbReference type="EC" id="2.8.1.7"/>
    </reaction>
</comment>
<dbReference type="Proteomes" id="UP000076567">
    <property type="component" value="Unassembled WGS sequence"/>
</dbReference>
<evidence type="ECO:0000256" key="1">
    <source>
        <dbReference type="ARBA" id="ARBA00001933"/>
    </source>
</evidence>
<dbReference type="Pfam" id="PF00266">
    <property type="entry name" value="Aminotran_5"/>
    <property type="match status" value="1"/>
</dbReference>
<dbReference type="InterPro" id="IPR015421">
    <property type="entry name" value="PyrdxlP-dep_Trfase_major"/>
</dbReference>
<evidence type="ECO:0000256" key="2">
    <source>
        <dbReference type="ARBA" id="ARBA00006490"/>
    </source>
</evidence>
<feature type="domain" description="Aminotransferase class V" evidence="11">
    <location>
        <begin position="4"/>
        <end position="365"/>
    </location>
</feature>
<evidence type="ECO:0000256" key="4">
    <source>
        <dbReference type="ARBA" id="ARBA00022679"/>
    </source>
</evidence>
<sequence length="379" mass="41566">MKNVYLDHAATSPVHPEVVEEMIPYLTEHFGNPSSIHQFGRRVRKVLDDARAAIAESIGASRNEIIFTSGGTESDNLAIIGVASALEGNGKHLITTHIEHHAVLHTFHELEKRGFEVTYLSVDENGLISLEELKQEIRNDTILASIMFCNNETGTVQDIKAIGNVLKENGIIFHTDAVQAYGLVSIDVKELSIDLLSASGHKINSPKGTGFLYVKEGIPFIPQGFGGEQERKRRAGTENVAGIRALHKAAVLAEAERKDRYAQYQKYKEKMKEIWDQEGIFYVENGSEKSTLPHILNVSFSGVKTEVLLVNLDLAGIAASSGSACTAGSHEPSHVLAAMFGEGERTKSSVRFSFGYGNNMEDIEYAAIETAKIVKRLTK</sequence>
<keyword evidence="4" id="KW-0808">Transferase</keyword>
<comment type="similarity">
    <text evidence="2">Belongs to the class-V pyridoxal-phosphate-dependent aminotransferase family. NifS/IscS subfamily.</text>
</comment>
<evidence type="ECO:0000256" key="6">
    <source>
        <dbReference type="ARBA" id="ARBA00022898"/>
    </source>
</evidence>
<gene>
    <name evidence="12" type="ORF">AWM68_19565</name>
</gene>
<name>A0A161TNP7_9BACL</name>
<keyword evidence="7" id="KW-0408">Iron</keyword>
<dbReference type="InterPro" id="IPR016454">
    <property type="entry name" value="Cysteine_dSase"/>
</dbReference>
<dbReference type="Gene3D" id="1.10.260.50">
    <property type="match status" value="1"/>
</dbReference>
<dbReference type="NCBIfam" id="NF002806">
    <property type="entry name" value="PRK02948.1"/>
    <property type="match status" value="1"/>
</dbReference>
<organism evidence="12 13">
    <name type="scientific">Fictibacillus phosphorivorans</name>
    <dbReference type="NCBI Taxonomy" id="1221500"/>
    <lineage>
        <taxon>Bacteria</taxon>
        <taxon>Bacillati</taxon>
        <taxon>Bacillota</taxon>
        <taxon>Bacilli</taxon>
        <taxon>Bacillales</taxon>
        <taxon>Fictibacillaceae</taxon>
        <taxon>Fictibacillus</taxon>
    </lineage>
</organism>
<accession>A0A161TNP7</accession>
<dbReference type="RefSeq" id="WP_066239597.1">
    <property type="nucleotide sequence ID" value="NZ_LRFC01000010.1"/>
</dbReference>
<keyword evidence="6" id="KW-0663">Pyridoxal phosphate</keyword>
<evidence type="ECO:0000256" key="9">
    <source>
        <dbReference type="ARBA" id="ARBA00050776"/>
    </source>
</evidence>
<dbReference type="FunFam" id="3.40.640.10:FF:000084">
    <property type="entry name" value="IscS-like cysteine desulfurase"/>
    <property type="match status" value="1"/>
</dbReference>
<dbReference type="InterPro" id="IPR015424">
    <property type="entry name" value="PyrdxlP-dep_Trfase"/>
</dbReference>
<dbReference type="InterPro" id="IPR015422">
    <property type="entry name" value="PyrdxlP-dep_Trfase_small"/>
</dbReference>
<dbReference type="AlphaFoldDB" id="A0A161TNP7"/>
<evidence type="ECO:0000256" key="10">
    <source>
        <dbReference type="RuleBase" id="RU004504"/>
    </source>
</evidence>
<evidence type="ECO:0000256" key="3">
    <source>
        <dbReference type="ARBA" id="ARBA00012239"/>
    </source>
</evidence>
<dbReference type="GO" id="GO:0031071">
    <property type="term" value="F:cysteine desulfurase activity"/>
    <property type="evidence" value="ECO:0007669"/>
    <property type="project" value="UniProtKB-EC"/>
</dbReference>
<dbReference type="OrthoDB" id="9808002at2"/>
<comment type="cofactor">
    <cofactor evidence="1 10">
        <name>pyridoxal 5'-phosphate</name>
        <dbReference type="ChEBI" id="CHEBI:597326"/>
    </cofactor>
</comment>
<proteinExistence type="inferred from homology"/>
<dbReference type="PIRSF" id="PIRSF005572">
    <property type="entry name" value="NifS"/>
    <property type="match status" value="1"/>
</dbReference>
<dbReference type="GO" id="GO:0051536">
    <property type="term" value="F:iron-sulfur cluster binding"/>
    <property type="evidence" value="ECO:0007669"/>
    <property type="project" value="UniProtKB-KW"/>
</dbReference>
<protein>
    <recommendedName>
        <fullName evidence="3">cysteine desulfurase</fullName>
        <ecNumber evidence="3">2.8.1.7</ecNumber>
    </recommendedName>
</protein>
<dbReference type="InterPro" id="IPR020578">
    <property type="entry name" value="Aminotrans_V_PyrdxlP_BS"/>
</dbReference>
<dbReference type="PROSITE" id="PS00595">
    <property type="entry name" value="AA_TRANSFER_CLASS_5"/>
    <property type="match status" value="1"/>
</dbReference>
<keyword evidence="13" id="KW-1185">Reference proteome</keyword>
<dbReference type="InterPro" id="IPR000192">
    <property type="entry name" value="Aminotrans_V_dom"/>
</dbReference>
<evidence type="ECO:0000259" key="11">
    <source>
        <dbReference type="Pfam" id="PF00266"/>
    </source>
</evidence>
<reference evidence="13" key="1">
    <citation type="submission" date="2016-01" db="EMBL/GenBank/DDBJ databases">
        <title>Draft genome of Chromobacterium sp. F49.</title>
        <authorList>
            <person name="Hong K.W."/>
        </authorList>
    </citation>
    <scope>NUCLEOTIDE SEQUENCE [LARGE SCALE GENOMIC DNA]</scope>
    <source>
        <strain evidence="13">P7IIIA</strain>
    </source>
</reference>
<comment type="caution">
    <text evidence="12">The sequence shown here is derived from an EMBL/GenBank/DDBJ whole genome shotgun (WGS) entry which is preliminary data.</text>
</comment>
<keyword evidence="8" id="KW-0411">Iron-sulfur</keyword>
<dbReference type="EMBL" id="LRFC01000010">
    <property type="protein sequence ID" value="KZE67439.1"/>
    <property type="molecule type" value="Genomic_DNA"/>
</dbReference>